<gene>
    <name evidence="4" type="ORF">IHE44_0007470</name>
    <name evidence="3" type="ORF">IHE44_006302</name>
</gene>
<dbReference type="InterPro" id="IPR028728">
    <property type="entry name" value="Astrin"/>
</dbReference>
<feature type="region of interest" description="Disordered" evidence="2">
    <location>
        <begin position="1"/>
        <end position="27"/>
    </location>
</feature>
<name>A0A835TY61_9PASS</name>
<dbReference type="Proteomes" id="UP000618051">
    <property type="component" value="Unassembled WGS sequence"/>
</dbReference>
<organism evidence="3">
    <name type="scientific">Lamprotornis superbus</name>
    <dbReference type="NCBI Taxonomy" id="245042"/>
    <lineage>
        <taxon>Eukaryota</taxon>
        <taxon>Metazoa</taxon>
        <taxon>Chordata</taxon>
        <taxon>Craniata</taxon>
        <taxon>Vertebrata</taxon>
        <taxon>Euteleostomi</taxon>
        <taxon>Archelosauria</taxon>
        <taxon>Archosauria</taxon>
        <taxon>Dinosauria</taxon>
        <taxon>Saurischia</taxon>
        <taxon>Theropoda</taxon>
        <taxon>Coelurosauria</taxon>
        <taxon>Aves</taxon>
        <taxon>Neognathae</taxon>
        <taxon>Neoaves</taxon>
        <taxon>Telluraves</taxon>
        <taxon>Australaves</taxon>
        <taxon>Passeriformes</taxon>
        <taxon>Sturnidae</taxon>
        <taxon>Lamprotornis</taxon>
    </lineage>
</organism>
<dbReference type="EMBL" id="JADDUC010000024">
    <property type="protein sequence ID" value="KAG0124557.1"/>
    <property type="molecule type" value="Genomic_DNA"/>
</dbReference>
<dbReference type="OrthoDB" id="5972338at2759"/>
<protein>
    <submittedName>
        <fullName evidence="3">Uncharacterized protein</fullName>
    </submittedName>
</protein>
<dbReference type="PANTHER" id="PTHR15347">
    <property type="entry name" value="SPERM-ASSOCIATED ANTIGEN 5"/>
    <property type="match status" value="1"/>
</dbReference>
<evidence type="ECO:0000313" key="5">
    <source>
        <dbReference type="Proteomes" id="UP000618051"/>
    </source>
</evidence>
<dbReference type="AlphaFoldDB" id="A0A835TY61"/>
<reference evidence="4 5" key="2">
    <citation type="journal article" date="2021" name="J. Hered.">
        <title>Feather Gene Expression Elucidates the Developmental Basis of Plumage Iridescence in African Starlings.</title>
        <authorList>
            <person name="Rubenstein D.R."/>
            <person name="Corvelo A."/>
            <person name="MacManes M.D."/>
            <person name="Maia R."/>
            <person name="Narzisi G."/>
            <person name="Rousaki A."/>
            <person name="Vandenabeele P."/>
            <person name="Shawkey M.D."/>
            <person name="Solomon J."/>
        </authorList>
    </citation>
    <scope>NUCLEOTIDE SEQUENCE [LARGE SCALE GENOMIC DNA]</scope>
    <source>
        <strain evidence="4">SS15</strain>
    </source>
</reference>
<evidence type="ECO:0000256" key="1">
    <source>
        <dbReference type="SAM" id="Coils"/>
    </source>
</evidence>
<dbReference type="PANTHER" id="PTHR15347:SF1">
    <property type="entry name" value="SPERM-ASSOCIATED ANTIGEN 5"/>
    <property type="match status" value="1"/>
</dbReference>
<dbReference type="GO" id="GO:0051988">
    <property type="term" value="P:regulation of attachment of spindle microtubules to kinetochore"/>
    <property type="evidence" value="ECO:0007669"/>
    <property type="project" value="InterPro"/>
</dbReference>
<dbReference type="GO" id="GO:0051301">
    <property type="term" value="P:cell division"/>
    <property type="evidence" value="ECO:0007669"/>
    <property type="project" value="InterPro"/>
</dbReference>
<sequence>MGGWAQLLSSPLADANETTRSGSTVAKDKLGSVPKAIDPEDALLESVKELRAVVSNLAMLSSRIQELEQSEFRALQTEISDLQLRLETVTAESKEKVDIQAATIAKLNKALRTKLENEKELQDAVKQQEERMLQLIDKSGEVMRLKAEVSELKHLLQRAETEAKVLWEEMRDKEHQVDTAYVQERIVLRQEVLSAVPEVALGWQELQSLLCYLGLKPASNEAAEPL</sequence>
<accession>A0A835TY61</accession>
<keyword evidence="1" id="KW-0175">Coiled coil</keyword>
<evidence type="ECO:0000313" key="3">
    <source>
        <dbReference type="EMBL" id="KAG0124557.1"/>
    </source>
</evidence>
<dbReference type="EMBL" id="JADDUC020000024">
    <property type="protein sequence ID" value="KAI1231832.1"/>
    <property type="molecule type" value="Genomic_DNA"/>
</dbReference>
<evidence type="ECO:0000256" key="2">
    <source>
        <dbReference type="SAM" id="MobiDB-lite"/>
    </source>
</evidence>
<reference evidence="3" key="1">
    <citation type="submission" date="2020-10" db="EMBL/GenBank/DDBJ databases">
        <title>Feather gene expression reveals the developmental basis of iridescence in African starlings.</title>
        <authorList>
            <person name="Rubenstein D.R."/>
        </authorList>
    </citation>
    <scope>NUCLEOTIDE SEQUENCE</scope>
    <source>
        <strain evidence="3">SS15</strain>
        <tissue evidence="3">Liver</tissue>
    </source>
</reference>
<reference evidence="4" key="3">
    <citation type="submission" date="2022-01" db="EMBL/GenBank/DDBJ databases">
        <authorList>
            <person name="Rubenstein D.R."/>
        </authorList>
    </citation>
    <scope>NUCLEOTIDE SEQUENCE</scope>
    <source>
        <strain evidence="4">SS15</strain>
        <tissue evidence="4">Liver</tissue>
    </source>
</reference>
<feature type="coiled-coil region" evidence="1">
    <location>
        <begin position="50"/>
        <end position="162"/>
    </location>
</feature>
<evidence type="ECO:0000313" key="4">
    <source>
        <dbReference type="EMBL" id="KAI1231832.1"/>
    </source>
</evidence>
<keyword evidence="5" id="KW-1185">Reference proteome</keyword>
<proteinExistence type="predicted"/>
<comment type="caution">
    <text evidence="3">The sequence shown here is derived from an EMBL/GenBank/DDBJ whole genome shotgun (WGS) entry which is preliminary data.</text>
</comment>